<dbReference type="PANTHER" id="PTHR46558:SF11">
    <property type="entry name" value="HTH-TYPE TRANSCRIPTIONAL REGULATOR XRE"/>
    <property type="match status" value="1"/>
</dbReference>
<dbReference type="GO" id="GO:0003677">
    <property type="term" value="F:DNA binding"/>
    <property type="evidence" value="ECO:0007669"/>
    <property type="project" value="UniProtKB-KW"/>
</dbReference>
<dbReference type="Pfam" id="PF01381">
    <property type="entry name" value="HTH_3"/>
    <property type="match status" value="1"/>
</dbReference>
<dbReference type="SMART" id="SM00530">
    <property type="entry name" value="HTH_XRE"/>
    <property type="match status" value="1"/>
</dbReference>
<comment type="caution">
    <text evidence="3">The sequence shown here is derived from an EMBL/GenBank/DDBJ whole genome shotgun (WGS) entry which is preliminary data.</text>
</comment>
<evidence type="ECO:0000313" key="3">
    <source>
        <dbReference type="EMBL" id="MDY0855243.1"/>
    </source>
</evidence>
<dbReference type="Gene3D" id="1.10.260.40">
    <property type="entry name" value="lambda repressor-like DNA-binding domains"/>
    <property type="match status" value="1"/>
</dbReference>
<evidence type="ECO:0000256" key="1">
    <source>
        <dbReference type="ARBA" id="ARBA00023125"/>
    </source>
</evidence>
<accession>A0AAW9GJZ2</accession>
<feature type="domain" description="HTH cro/C1-type" evidence="2">
    <location>
        <begin position="8"/>
        <end position="61"/>
    </location>
</feature>
<evidence type="ECO:0000259" key="2">
    <source>
        <dbReference type="PROSITE" id="PS50943"/>
    </source>
</evidence>
<dbReference type="PANTHER" id="PTHR46558">
    <property type="entry name" value="TRACRIPTIONAL REGULATORY PROTEIN-RELATED-RELATED"/>
    <property type="match status" value="1"/>
</dbReference>
<dbReference type="CDD" id="cd00093">
    <property type="entry name" value="HTH_XRE"/>
    <property type="match status" value="1"/>
</dbReference>
<gene>
    <name evidence="3" type="ORF">SOH20_31130</name>
</gene>
<keyword evidence="1" id="KW-0238">DNA-binding</keyword>
<dbReference type="InterPro" id="IPR010982">
    <property type="entry name" value="Lambda_DNA-bd_dom_sf"/>
</dbReference>
<dbReference type="AlphaFoldDB" id="A0AAW9GJZ2"/>
<reference evidence="3" key="1">
    <citation type="submission" date="2023-11" db="EMBL/GenBank/DDBJ databases">
        <title>Genome Sequence of Bacillus thuringiensis stain BLB 30AF.</title>
        <authorList>
            <person name="Farhat A."/>
        </authorList>
    </citation>
    <scope>NUCLEOTIDE SEQUENCE</scope>
    <source>
        <strain evidence="3">BLB30AF</strain>
    </source>
</reference>
<proteinExistence type="predicted"/>
<dbReference type="InterPro" id="IPR001387">
    <property type="entry name" value="Cro/C1-type_HTH"/>
</dbReference>
<evidence type="ECO:0000313" key="4">
    <source>
        <dbReference type="Proteomes" id="UP001274571"/>
    </source>
</evidence>
<organism evidence="3 4">
    <name type="scientific">Bacillus thuringiensis</name>
    <dbReference type="NCBI Taxonomy" id="1428"/>
    <lineage>
        <taxon>Bacteria</taxon>
        <taxon>Bacillati</taxon>
        <taxon>Bacillota</taxon>
        <taxon>Bacilli</taxon>
        <taxon>Bacillales</taxon>
        <taxon>Bacillaceae</taxon>
        <taxon>Bacillus</taxon>
        <taxon>Bacillus cereus group</taxon>
    </lineage>
</organism>
<protein>
    <submittedName>
        <fullName evidence="3">Helix-turn-helix transcriptional regulator</fullName>
    </submittedName>
</protein>
<dbReference type="SUPFAM" id="SSF47413">
    <property type="entry name" value="lambda repressor-like DNA-binding domains"/>
    <property type="match status" value="1"/>
</dbReference>
<dbReference type="RefSeq" id="WP_320483987.1">
    <property type="nucleotide sequence ID" value="NZ_JAXCMD010000021.1"/>
</dbReference>
<dbReference type="Proteomes" id="UP001274571">
    <property type="component" value="Unassembled WGS sequence"/>
</dbReference>
<dbReference type="EMBL" id="JAXCMD010000021">
    <property type="protein sequence ID" value="MDY0855243.1"/>
    <property type="molecule type" value="Genomic_DNA"/>
</dbReference>
<sequence length="112" mass="13252">MREFNKTLKKLRNSYGLTQEELASKLNLSRGQIKNYENGFEPDLETLDRIASYFNVPVDVLLNRNIKHNTKIVENTLIEIQQIIASMNEEQREDFCKKLLPYARFLDKDKKM</sequence>
<name>A0AAW9GJZ2_BACTU</name>
<dbReference type="PROSITE" id="PS50943">
    <property type="entry name" value="HTH_CROC1"/>
    <property type="match status" value="1"/>
</dbReference>